<dbReference type="AlphaFoldDB" id="A0A8X7BE91"/>
<reference evidence="1" key="1">
    <citation type="submission" date="2020-08" db="EMBL/GenBank/DDBJ databases">
        <title>Multicomponent nature underlies the extraordinary mechanical properties of spider dragline silk.</title>
        <authorList>
            <person name="Kono N."/>
            <person name="Nakamura H."/>
            <person name="Mori M."/>
            <person name="Yoshida Y."/>
            <person name="Ohtoshi R."/>
            <person name="Malay A.D."/>
            <person name="Moran D.A.P."/>
            <person name="Tomita M."/>
            <person name="Numata K."/>
            <person name="Arakawa K."/>
        </authorList>
    </citation>
    <scope>NUCLEOTIDE SEQUENCE</scope>
</reference>
<dbReference type="Proteomes" id="UP000887159">
    <property type="component" value="Unassembled WGS sequence"/>
</dbReference>
<protein>
    <submittedName>
        <fullName evidence="1">Uncharacterized protein</fullName>
    </submittedName>
</protein>
<accession>A0A8X7BE91</accession>
<evidence type="ECO:0000313" key="1">
    <source>
        <dbReference type="EMBL" id="GFY28350.1"/>
    </source>
</evidence>
<gene>
    <name evidence="1" type="primary">NCL1_14627</name>
    <name evidence="1" type="ORF">TNCV_4396821</name>
</gene>
<name>A0A8X7BE91_TRICX</name>
<comment type="caution">
    <text evidence="1">The sequence shown here is derived from an EMBL/GenBank/DDBJ whole genome shotgun (WGS) entry which is preliminary data.</text>
</comment>
<proteinExistence type="predicted"/>
<sequence length="164" mass="19200">MREYRARKKALRNSLLMPGLRDGSAVETLLMTAHINTDFMNHPVSSTTEPSTSLMRVETDAYESTINSILRYKDYDSHKNAHEDFQERFVDNPLEEAKSLVEFLKRILNFIIHTDARQGTTRHGTTIDAVFSRFLDRRQSRIFISYFSYHKFIVSFLENDDVEN</sequence>
<keyword evidence="2" id="KW-1185">Reference proteome</keyword>
<evidence type="ECO:0000313" key="2">
    <source>
        <dbReference type="Proteomes" id="UP000887159"/>
    </source>
</evidence>
<dbReference type="EMBL" id="BMAU01021383">
    <property type="protein sequence ID" value="GFY28350.1"/>
    <property type="molecule type" value="Genomic_DNA"/>
</dbReference>
<organism evidence="1 2">
    <name type="scientific">Trichonephila clavipes</name>
    <name type="common">Golden silk orbweaver</name>
    <name type="synonym">Nephila clavipes</name>
    <dbReference type="NCBI Taxonomy" id="2585209"/>
    <lineage>
        <taxon>Eukaryota</taxon>
        <taxon>Metazoa</taxon>
        <taxon>Ecdysozoa</taxon>
        <taxon>Arthropoda</taxon>
        <taxon>Chelicerata</taxon>
        <taxon>Arachnida</taxon>
        <taxon>Araneae</taxon>
        <taxon>Araneomorphae</taxon>
        <taxon>Entelegynae</taxon>
        <taxon>Araneoidea</taxon>
        <taxon>Nephilidae</taxon>
        <taxon>Trichonephila</taxon>
    </lineage>
</organism>